<comment type="caution">
    <text evidence="4">The sequence shown here is derived from an EMBL/GenBank/DDBJ whole genome shotgun (WGS) entry which is preliminary data.</text>
</comment>
<keyword evidence="5" id="KW-1185">Reference proteome</keyword>
<evidence type="ECO:0000259" key="3">
    <source>
        <dbReference type="PROSITE" id="PS50271"/>
    </source>
</evidence>
<feature type="domain" description="UBP-type" evidence="3">
    <location>
        <begin position="6"/>
        <end position="68"/>
    </location>
</feature>
<evidence type="ECO:0000256" key="2">
    <source>
        <dbReference type="PROSITE-ProRule" id="PRU00502"/>
    </source>
</evidence>
<keyword evidence="2" id="KW-0479">Metal-binding</keyword>
<keyword evidence="2" id="KW-0862">Zinc</keyword>
<reference evidence="4" key="1">
    <citation type="submission" date="2023-06" db="EMBL/GenBank/DDBJ databases">
        <title>Reference genome for the Northern bat (Eptesicus nilssonii), a most northern bat species.</title>
        <authorList>
            <person name="Laine V.N."/>
            <person name="Pulliainen A.T."/>
            <person name="Lilley T.M."/>
        </authorList>
    </citation>
    <scope>NUCLEOTIDE SEQUENCE</scope>
    <source>
        <strain evidence="4">BLF_Eptnil</strain>
        <tissue evidence="4">Kidney</tissue>
    </source>
</reference>
<proteinExistence type="predicted"/>
<evidence type="ECO:0000313" key="5">
    <source>
        <dbReference type="Proteomes" id="UP001177744"/>
    </source>
</evidence>
<dbReference type="PROSITE" id="PS50271">
    <property type="entry name" value="ZF_UBP"/>
    <property type="match status" value="1"/>
</dbReference>
<organism evidence="4 5">
    <name type="scientific">Cnephaeus nilssonii</name>
    <name type="common">Northern bat</name>
    <name type="synonym">Eptesicus nilssonii</name>
    <dbReference type="NCBI Taxonomy" id="3371016"/>
    <lineage>
        <taxon>Eukaryota</taxon>
        <taxon>Metazoa</taxon>
        <taxon>Chordata</taxon>
        <taxon>Craniata</taxon>
        <taxon>Vertebrata</taxon>
        <taxon>Euteleostomi</taxon>
        <taxon>Mammalia</taxon>
        <taxon>Eutheria</taxon>
        <taxon>Laurasiatheria</taxon>
        <taxon>Chiroptera</taxon>
        <taxon>Yangochiroptera</taxon>
        <taxon>Vespertilionidae</taxon>
        <taxon>Cnephaeus</taxon>
    </lineage>
</organism>
<gene>
    <name evidence="4" type="ORF">QTO34_001536</name>
</gene>
<protein>
    <recommendedName>
        <fullName evidence="3">UBP-type domain-containing protein</fullName>
    </recommendedName>
</protein>
<dbReference type="EMBL" id="JAULJE010000010">
    <property type="protein sequence ID" value="KAK1338420.1"/>
    <property type="molecule type" value="Genomic_DNA"/>
</dbReference>
<name>A0AA40HWV2_CNENI</name>
<evidence type="ECO:0000256" key="1">
    <source>
        <dbReference type="ARBA" id="ARBA00022786"/>
    </source>
</evidence>
<dbReference type="GO" id="GO:0008270">
    <property type="term" value="F:zinc ion binding"/>
    <property type="evidence" value="ECO:0007669"/>
    <property type="project" value="UniProtKB-KW"/>
</dbReference>
<accession>A0AA40HWV2</accession>
<evidence type="ECO:0000313" key="4">
    <source>
        <dbReference type="EMBL" id="KAK1338420.1"/>
    </source>
</evidence>
<dbReference type="InterPro" id="IPR001607">
    <property type="entry name" value="Znf_UBP"/>
</dbReference>
<dbReference type="Proteomes" id="UP001177744">
    <property type="component" value="Unassembled WGS sequence"/>
</dbReference>
<keyword evidence="1" id="KW-0833">Ubl conjugation pathway</keyword>
<dbReference type="AlphaFoldDB" id="A0AA40HWV2"/>
<keyword evidence="2" id="KW-0863">Zinc-finger</keyword>
<sequence length="68" mass="7697">MATDMDRCKHVGRLRLAQDHSILNPQKWCCRECTTTESCGLVSSARTWPAVATLRTTPLNTLKRLDTH</sequence>